<protein>
    <recommendedName>
        <fullName evidence="3">Sel1 repeat family protein</fullName>
    </recommendedName>
</protein>
<dbReference type="EMBL" id="AOGK01000001">
    <property type="protein sequence ID" value="MDG5973756.1"/>
    <property type="molecule type" value="Genomic_DNA"/>
</dbReference>
<comment type="caution">
    <text evidence="1">The sequence shown here is derived from an EMBL/GenBank/DDBJ whole genome shotgun (WGS) entry which is preliminary data.</text>
</comment>
<dbReference type="InterPro" id="IPR011990">
    <property type="entry name" value="TPR-like_helical_dom_sf"/>
</dbReference>
<evidence type="ECO:0000313" key="2">
    <source>
        <dbReference type="Proteomes" id="UP001152876"/>
    </source>
</evidence>
<reference evidence="1" key="1">
    <citation type="submission" date="2013-01" db="EMBL/GenBank/DDBJ databases">
        <title>Genome draft of Hydrogenophaga taeniospiralis 2K1.</title>
        <authorList>
            <person name="Gomila M."/>
            <person name="Lalucat J."/>
        </authorList>
    </citation>
    <scope>NUCLEOTIDE SEQUENCE</scope>
    <source>
        <strain evidence="1">CCUG 15921</strain>
    </source>
</reference>
<name>A0A9X4SD68_9BURK</name>
<dbReference type="Gene3D" id="1.25.40.10">
    <property type="entry name" value="Tetratricopeptide repeat domain"/>
    <property type="match status" value="1"/>
</dbReference>
<sequence>MYREDMSFSITIRRAIRRNLAWVALLMAWPVAVLANCERSDKDWGLVTFGLDLPSPGPVKGGALPTDIVQRYAKGPVRLAPLLAAGDFSGAQAHWDQIAQLAVREQQTRAMTRSLFSLDGRGLMLLDKAQAWLTRHPQSPAAQLTLATAYVEAATEARGGNAIGFTRSIQLDHMRARFQLADPLIEALLPRKDIYGMGARYLLATRGMLGGSSSAGWSALMEVIAYAPHDENLYQIAAGYAHPRWSSGTSPMRLRALLALAHRHRLPEPHMTALKQAFDAIDRPPERIANPQAVRPYWEARVSAAPTLHNLVDWMEAEYRLTNWPLLLDITQRIHVLYPQHRRAWEVRSWALKQMDRPHEAYQAAMAAATVGSDWAMSEVIQSHVRGGMGRPLKDFAGLYAHCQMAGALALPSGANCLGSSHTEGFGGARIDHREALRWHLMAARGGHSNSAHDVAVLLPRIVKDAAQRADVDAAAGYWLQAAARKGHQIASNKLAARPGWGLSCDDRRKANIAPP</sequence>
<evidence type="ECO:0000313" key="1">
    <source>
        <dbReference type="EMBL" id="MDG5973756.1"/>
    </source>
</evidence>
<accession>A0A9X4SD68</accession>
<dbReference type="AlphaFoldDB" id="A0A9X4SD68"/>
<evidence type="ECO:0008006" key="3">
    <source>
        <dbReference type="Google" id="ProtNLM"/>
    </source>
</evidence>
<organism evidence="1 2">
    <name type="scientific">Hydrogenophaga taeniospiralis CCUG 15921</name>
    <dbReference type="NCBI Taxonomy" id="1281780"/>
    <lineage>
        <taxon>Bacteria</taxon>
        <taxon>Pseudomonadati</taxon>
        <taxon>Pseudomonadota</taxon>
        <taxon>Betaproteobacteria</taxon>
        <taxon>Burkholderiales</taxon>
        <taxon>Comamonadaceae</taxon>
        <taxon>Hydrogenophaga</taxon>
    </lineage>
</organism>
<gene>
    <name evidence="1" type="ORF">H010_00745</name>
</gene>
<proteinExistence type="predicted"/>
<keyword evidence="2" id="KW-1185">Reference proteome</keyword>
<dbReference type="Proteomes" id="UP001152876">
    <property type="component" value="Unassembled WGS sequence"/>
</dbReference>